<evidence type="ECO:0000256" key="2">
    <source>
        <dbReference type="SAM" id="SignalP"/>
    </source>
</evidence>
<dbReference type="OrthoDB" id="9799347at2"/>
<gene>
    <name evidence="4" type="ORF">KIN_21270</name>
</gene>
<dbReference type="InterPro" id="IPR013766">
    <property type="entry name" value="Thioredoxin_domain"/>
</dbReference>
<evidence type="ECO:0000313" key="5">
    <source>
        <dbReference type="Proteomes" id="UP000436822"/>
    </source>
</evidence>
<dbReference type="Proteomes" id="UP000436822">
    <property type="component" value="Unassembled WGS sequence"/>
</dbReference>
<dbReference type="SUPFAM" id="SSF52833">
    <property type="entry name" value="Thioredoxin-like"/>
    <property type="match status" value="1"/>
</dbReference>
<comment type="caution">
    <text evidence="4">The sequence shown here is derived from an EMBL/GenBank/DDBJ whole genome shotgun (WGS) entry which is preliminary data.</text>
</comment>
<dbReference type="PANTHER" id="PTHR42852">
    <property type="entry name" value="THIOL:DISULFIDE INTERCHANGE PROTEIN DSBE"/>
    <property type="match status" value="1"/>
</dbReference>
<sequence>MRMLRFLVLYAAVGLGANTASADTGALIALADGDLAKLQFHAEPRAVTQVTFKDSVGGPVSLSDYEGNYVLLNFWALWCAPCREEMPALNALDKKFEGQNFEVVTVATGRNARPAVDVYFEKENFTNLPKLFDPKMALARDFGATALPVSVLIGPDGREIARASGAVDWASPAAIKLFQTWMAD</sequence>
<evidence type="ECO:0000259" key="3">
    <source>
        <dbReference type="PROSITE" id="PS51352"/>
    </source>
</evidence>
<feature type="signal peptide" evidence="2">
    <location>
        <begin position="1"/>
        <end position="22"/>
    </location>
</feature>
<dbReference type="GO" id="GO:0015036">
    <property type="term" value="F:disulfide oxidoreductase activity"/>
    <property type="evidence" value="ECO:0007669"/>
    <property type="project" value="UniProtKB-ARBA"/>
</dbReference>
<feature type="domain" description="Thioredoxin" evidence="3">
    <location>
        <begin position="41"/>
        <end position="184"/>
    </location>
</feature>
<organism evidence="4 5">
    <name type="scientific">Litoreibacter roseus</name>
    <dbReference type="NCBI Taxonomy" id="2601869"/>
    <lineage>
        <taxon>Bacteria</taxon>
        <taxon>Pseudomonadati</taxon>
        <taxon>Pseudomonadota</taxon>
        <taxon>Alphaproteobacteria</taxon>
        <taxon>Rhodobacterales</taxon>
        <taxon>Roseobacteraceae</taxon>
        <taxon>Litoreibacter</taxon>
    </lineage>
</organism>
<dbReference type="GO" id="GO:0016209">
    <property type="term" value="F:antioxidant activity"/>
    <property type="evidence" value="ECO:0007669"/>
    <property type="project" value="InterPro"/>
</dbReference>
<dbReference type="InterPro" id="IPR000866">
    <property type="entry name" value="AhpC/TSA"/>
</dbReference>
<evidence type="ECO:0000313" key="4">
    <source>
        <dbReference type="EMBL" id="GFE65053.1"/>
    </source>
</evidence>
<evidence type="ECO:0000256" key="1">
    <source>
        <dbReference type="ARBA" id="ARBA00023284"/>
    </source>
</evidence>
<dbReference type="InterPro" id="IPR050553">
    <property type="entry name" value="Thioredoxin_ResA/DsbE_sf"/>
</dbReference>
<protein>
    <submittedName>
        <fullName evidence="4">Thioredoxin</fullName>
    </submittedName>
</protein>
<dbReference type="CDD" id="cd02966">
    <property type="entry name" value="TlpA_like_family"/>
    <property type="match status" value="1"/>
</dbReference>
<dbReference type="AlphaFoldDB" id="A0A6N6JFB2"/>
<keyword evidence="2" id="KW-0732">Signal</keyword>
<dbReference type="PANTHER" id="PTHR42852:SF17">
    <property type="entry name" value="THIOREDOXIN-LIKE PROTEIN HI_1115"/>
    <property type="match status" value="1"/>
</dbReference>
<feature type="chain" id="PRO_5026948384" evidence="2">
    <location>
        <begin position="23"/>
        <end position="184"/>
    </location>
</feature>
<accession>A0A6N6JFB2</accession>
<dbReference type="Gene3D" id="3.40.30.10">
    <property type="entry name" value="Glutaredoxin"/>
    <property type="match status" value="1"/>
</dbReference>
<dbReference type="EMBL" id="BLJE01000002">
    <property type="protein sequence ID" value="GFE65053.1"/>
    <property type="molecule type" value="Genomic_DNA"/>
</dbReference>
<keyword evidence="1" id="KW-0676">Redox-active center</keyword>
<dbReference type="InterPro" id="IPR036249">
    <property type="entry name" value="Thioredoxin-like_sf"/>
</dbReference>
<dbReference type="PROSITE" id="PS00194">
    <property type="entry name" value="THIOREDOXIN_1"/>
    <property type="match status" value="1"/>
</dbReference>
<keyword evidence="5" id="KW-1185">Reference proteome</keyword>
<dbReference type="Pfam" id="PF00578">
    <property type="entry name" value="AhpC-TSA"/>
    <property type="match status" value="1"/>
</dbReference>
<proteinExistence type="predicted"/>
<reference evidence="4 5" key="1">
    <citation type="submission" date="2019-12" db="EMBL/GenBank/DDBJ databases">
        <title>Litoreibacter badius sp. nov., a novel bacteriochlorophyll a-containing bacterium in the genus Litoreibacter.</title>
        <authorList>
            <person name="Kanamuro M."/>
            <person name="Takabe Y."/>
            <person name="Mori K."/>
            <person name="Takaichi S."/>
            <person name="Hanada S."/>
        </authorList>
    </citation>
    <scope>NUCLEOTIDE SEQUENCE [LARGE SCALE GENOMIC DNA]</scope>
    <source>
        <strain evidence="4 5">K6</strain>
    </source>
</reference>
<dbReference type="InterPro" id="IPR017937">
    <property type="entry name" value="Thioredoxin_CS"/>
</dbReference>
<dbReference type="PROSITE" id="PS51352">
    <property type="entry name" value="THIOREDOXIN_2"/>
    <property type="match status" value="1"/>
</dbReference>
<name>A0A6N6JFB2_9RHOB</name>